<feature type="domain" description="Protein kinase" evidence="9">
    <location>
        <begin position="1"/>
        <end position="80"/>
    </location>
</feature>
<organism evidence="10 11">
    <name type="scientific">Populus deltoides</name>
    <name type="common">Eastern poplar</name>
    <name type="synonym">Eastern cottonwood</name>
    <dbReference type="NCBI Taxonomy" id="3696"/>
    <lineage>
        <taxon>Eukaryota</taxon>
        <taxon>Viridiplantae</taxon>
        <taxon>Streptophyta</taxon>
        <taxon>Embryophyta</taxon>
        <taxon>Tracheophyta</taxon>
        <taxon>Spermatophyta</taxon>
        <taxon>Magnoliopsida</taxon>
        <taxon>eudicotyledons</taxon>
        <taxon>Gunneridae</taxon>
        <taxon>Pentapetalae</taxon>
        <taxon>rosids</taxon>
        <taxon>fabids</taxon>
        <taxon>Malpighiales</taxon>
        <taxon>Salicaceae</taxon>
        <taxon>Saliceae</taxon>
        <taxon>Populus</taxon>
    </lineage>
</organism>
<protein>
    <recommendedName>
        <fullName evidence="1">non-specific serine/threonine protein kinase</fullName>
        <ecNumber evidence="1">2.7.11.1</ecNumber>
    </recommendedName>
</protein>
<keyword evidence="2" id="KW-0723">Serine/threonine-protein kinase</keyword>
<proteinExistence type="predicted"/>
<evidence type="ECO:0000256" key="2">
    <source>
        <dbReference type="ARBA" id="ARBA00022527"/>
    </source>
</evidence>
<dbReference type="InterPro" id="IPR051420">
    <property type="entry name" value="Ser_Thr_Kinases_DiverseReg"/>
</dbReference>
<dbReference type="GO" id="GO:0004674">
    <property type="term" value="F:protein serine/threonine kinase activity"/>
    <property type="evidence" value="ECO:0007669"/>
    <property type="project" value="UniProtKB-KW"/>
</dbReference>
<keyword evidence="4" id="KW-0547">Nucleotide-binding</keyword>
<evidence type="ECO:0000256" key="7">
    <source>
        <dbReference type="ARBA" id="ARBA00047899"/>
    </source>
</evidence>
<dbReference type="PANTHER" id="PTHR48005:SF13">
    <property type="entry name" value="SERINE_THREONINE-PROTEIN KINASE DDB_G0278509-RELATED"/>
    <property type="match status" value="1"/>
</dbReference>
<reference evidence="10" key="1">
    <citation type="journal article" date="2021" name="J. Hered.">
        <title>Genome Assembly of Salicaceae Populus deltoides (Eastern Cottonwood) I-69 Based on Nanopore Sequencing and Hi-C Technologies.</title>
        <authorList>
            <person name="Bai S."/>
            <person name="Wu H."/>
            <person name="Zhang J."/>
            <person name="Pan Z."/>
            <person name="Zhao W."/>
            <person name="Li Z."/>
            <person name="Tong C."/>
        </authorList>
    </citation>
    <scope>NUCLEOTIDE SEQUENCE</scope>
    <source>
        <tissue evidence="10">Leaf</tissue>
    </source>
</reference>
<evidence type="ECO:0000256" key="8">
    <source>
        <dbReference type="ARBA" id="ARBA00048679"/>
    </source>
</evidence>
<comment type="catalytic activity">
    <reaction evidence="7">
        <text>L-threonyl-[protein] + ATP = O-phospho-L-threonyl-[protein] + ADP + H(+)</text>
        <dbReference type="Rhea" id="RHEA:46608"/>
        <dbReference type="Rhea" id="RHEA-COMP:11060"/>
        <dbReference type="Rhea" id="RHEA-COMP:11605"/>
        <dbReference type="ChEBI" id="CHEBI:15378"/>
        <dbReference type="ChEBI" id="CHEBI:30013"/>
        <dbReference type="ChEBI" id="CHEBI:30616"/>
        <dbReference type="ChEBI" id="CHEBI:61977"/>
        <dbReference type="ChEBI" id="CHEBI:456216"/>
        <dbReference type="EC" id="2.7.11.1"/>
    </reaction>
</comment>
<keyword evidence="3" id="KW-0808">Transferase</keyword>
<comment type="catalytic activity">
    <reaction evidence="8">
        <text>L-seryl-[protein] + ATP = O-phospho-L-seryl-[protein] + ADP + H(+)</text>
        <dbReference type="Rhea" id="RHEA:17989"/>
        <dbReference type="Rhea" id="RHEA-COMP:9863"/>
        <dbReference type="Rhea" id="RHEA-COMP:11604"/>
        <dbReference type="ChEBI" id="CHEBI:15378"/>
        <dbReference type="ChEBI" id="CHEBI:29999"/>
        <dbReference type="ChEBI" id="CHEBI:30616"/>
        <dbReference type="ChEBI" id="CHEBI:83421"/>
        <dbReference type="ChEBI" id="CHEBI:456216"/>
        <dbReference type="EC" id="2.7.11.1"/>
    </reaction>
</comment>
<keyword evidence="11" id="KW-1185">Reference proteome</keyword>
<evidence type="ECO:0000256" key="4">
    <source>
        <dbReference type="ARBA" id="ARBA00022741"/>
    </source>
</evidence>
<dbReference type="PROSITE" id="PS50011">
    <property type="entry name" value="PROTEIN_KINASE_DOM"/>
    <property type="match status" value="1"/>
</dbReference>
<dbReference type="PANTHER" id="PTHR48005">
    <property type="entry name" value="LEUCINE RICH REPEAT KINASE 2"/>
    <property type="match status" value="1"/>
</dbReference>
<dbReference type="Proteomes" id="UP000807159">
    <property type="component" value="Chromosome 1"/>
</dbReference>
<dbReference type="SUPFAM" id="SSF56112">
    <property type="entry name" value="Protein kinase-like (PK-like)"/>
    <property type="match status" value="1"/>
</dbReference>
<accession>A0A8T2ZKK4</accession>
<sequence length="80" mass="8705">MSTVAGSNGYIAPEYAHTLKVTEKCNLYSFGVIPLELITGNRHTSPLNRPTMREVIAMLIDAREAAVNSPSESPQMKTLA</sequence>
<evidence type="ECO:0000313" key="10">
    <source>
        <dbReference type="EMBL" id="KAH8518063.1"/>
    </source>
</evidence>
<name>A0A8T2ZKK4_POPDE</name>
<dbReference type="EMBL" id="JACEGQ020000001">
    <property type="protein sequence ID" value="KAH8518063.1"/>
    <property type="molecule type" value="Genomic_DNA"/>
</dbReference>
<evidence type="ECO:0000256" key="3">
    <source>
        <dbReference type="ARBA" id="ARBA00022679"/>
    </source>
</evidence>
<evidence type="ECO:0000256" key="1">
    <source>
        <dbReference type="ARBA" id="ARBA00012513"/>
    </source>
</evidence>
<keyword evidence="5" id="KW-0418">Kinase</keyword>
<keyword evidence="6" id="KW-0067">ATP-binding</keyword>
<dbReference type="GO" id="GO:0005524">
    <property type="term" value="F:ATP binding"/>
    <property type="evidence" value="ECO:0007669"/>
    <property type="project" value="UniProtKB-KW"/>
</dbReference>
<dbReference type="InterPro" id="IPR000719">
    <property type="entry name" value="Prot_kinase_dom"/>
</dbReference>
<gene>
    <name evidence="10" type="ORF">H0E87_000026</name>
</gene>
<dbReference type="AlphaFoldDB" id="A0A8T2ZKK4"/>
<evidence type="ECO:0000256" key="6">
    <source>
        <dbReference type="ARBA" id="ARBA00022840"/>
    </source>
</evidence>
<evidence type="ECO:0000259" key="9">
    <source>
        <dbReference type="PROSITE" id="PS50011"/>
    </source>
</evidence>
<dbReference type="Gene3D" id="1.10.510.10">
    <property type="entry name" value="Transferase(Phosphotransferase) domain 1"/>
    <property type="match status" value="1"/>
</dbReference>
<evidence type="ECO:0000256" key="5">
    <source>
        <dbReference type="ARBA" id="ARBA00022777"/>
    </source>
</evidence>
<dbReference type="EC" id="2.7.11.1" evidence="1"/>
<dbReference type="InterPro" id="IPR011009">
    <property type="entry name" value="Kinase-like_dom_sf"/>
</dbReference>
<comment type="caution">
    <text evidence="10">The sequence shown here is derived from an EMBL/GenBank/DDBJ whole genome shotgun (WGS) entry which is preliminary data.</text>
</comment>
<evidence type="ECO:0000313" key="11">
    <source>
        <dbReference type="Proteomes" id="UP000807159"/>
    </source>
</evidence>